<keyword evidence="4" id="KW-1185">Reference proteome</keyword>
<comment type="caution">
    <text evidence="3">The sequence shown here is derived from an EMBL/GenBank/DDBJ whole genome shotgun (WGS) entry which is preliminary data.</text>
</comment>
<keyword evidence="1" id="KW-0479">Metal-binding</keyword>
<keyword evidence="1" id="KW-0863">Zinc-finger</keyword>
<reference evidence="3 4" key="1">
    <citation type="journal article" date="2024" name="G3 (Bethesda)">
        <title>Genome assembly of Hibiscus sabdariffa L. provides insights into metabolisms of medicinal natural products.</title>
        <authorList>
            <person name="Kim T."/>
        </authorList>
    </citation>
    <scope>NUCLEOTIDE SEQUENCE [LARGE SCALE GENOMIC DNA]</scope>
    <source>
        <strain evidence="3">TK-2024</strain>
        <tissue evidence="3">Old leaves</tissue>
    </source>
</reference>
<name>A0ABR2RZK9_9ROSI</name>
<evidence type="ECO:0000256" key="1">
    <source>
        <dbReference type="PROSITE-ProRule" id="PRU00042"/>
    </source>
</evidence>
<dbReference type="PANTHER" id="PTHR46353:SF11">
    <property type="entry name" value="C2H2-TYPE DOMAIN-CONTAINING PROTEIN"/>
    <property type="match status" value="1"/>
</dbReference>
<feature type="domain" description="C2H2-type" evidence="2">
    <location>
        <begin position="39"/>
        <end position="66"/>
    </location>
</feature>
<accession>A0ABR2RZK9</accession>
<dbReference type="EMBL" id="JBBPBN010000019">
    <property type="protein sequence ID" value="KAK9018408.1"/>
    <property type="molecule type" value="Genomic_DNA"/>
</dbReference>
<dbReference type="Proteomes" id="UP001396334">
    <property type="component" value="Unassembled WGS sequence"/>
</dbReference>
<evidence type="ECO:0000313" key="3">
    <source>
        <dbReference type="EMBL" id="KAK9018408.1"/>
    </source>
</evidence>
<dbReference type="InterPro" id="IPR044299">
    <property type="entry name" value="GIS3/ZFP5/ZFP6"/>
</dbReference>
<gene>
    <name evidence="3" type="ORF">V6N11_001384</name>
</gene>
<dbReference type="Gene3D" id="3.30.160.60">
    <property type="entry name" value="Classic Zinc Finger"/>
    <property type="match status" value="1"/>
</dbReference>
<proteinExistence type="predicted"/>
<sequence length="178" mass="19656">MAVSSIPTSSSLADMPPDKQSSLKLFGFPLTEIGENRKFECPFCPRVFANSQALGGHQNAHKRERQRARQPQFHSLQRFIAASVPVLSHHTVRTMAPWFPRGFNRNTAGKFLIQRPAGHCPSRPLWTPSAPSQYPPRVYIAQPLCFSTAASEFSGVSSKLPEAEMGIDLHLKLSPSGC</sequence>
<evidence type="ECO:0000259" key="2">
    <source>
        <dbReference type="PROSITE" id="PS50157"/>
    </source>
</evidence>
<dbReference type="PROSITE" id="PS50157">
    <property type="entry name" value="ZINC_FINGER_C2H2_2"/>
    <property type="match status" value="1"/>
</dbReference>
<keyword evidence="1" id="KW-0862">Zinc</keyword>
<dbReference type="PROSITE" id="PS00028">
    <property type="entry name" value="ZINC_FINGER_C2H2_1"/>
    <property type="match status" value="1"/>
</dbReference>
<dbReference type="InterPro" id="IPR013087">
    <property type="entry name" value="Znf_C2H2_type"/>
</dbReference>
<dbReference type="InterPro" id="IPR036236">
    <property type="entry name" value="Znf_C2H2_sf"/>
</dbReference>
<organism evidence="3 4">
    <name type="scientific">Hibiscus sabdariffa</name>
    <name type="common">roselle</name>
    <dbReference type="NCBI Taxonomy" id="183260"/>
    <lineage>
        <taxon>Eukaryota</taxon>
        <taxon>Viridiplantae</taxon>
        <taxon>Streptophyta</taxon>
        <taxon>Embryophyta</taxon>
        <taxon>Tracheophyta</taxon>
        <taxon>Spermatophyta</taxon>
        <taxon>Magnoliopsida</taxon>
        <taxon>eudicotyledons</taxon>
        <taxon>Gunneridae</taxon>
        <taxon>Pentapetalae</taxon>
        <taxon>rosids</taxon>
        <taxon>malvids</taxon>
        <taxon>Malvales</taxon>
        <taxon>Malvaceae</taxon>
        <taxon>Malvoideae</taxon>
        <taxon>Hibiscus</taxon>
    </lineage>
</organism>
<dbReference type="PANTHER" id="PTHR46353">
    <property type="entry name" value="ZINC FINGER PROTEIN 5"/>
    <property type="match status" value="1"/>
</dbReference>
<evidence type="ECO:0000313" key="4">
    <source>
        <dbReference type="Proteomes" id="UP001396334"/>
    </source>
</evidence>
<dbReference type="SUPFAM" id="SSF57667">
    <property type="entry name" value="beta-beta-alpha zinc fingers"/>
    <property type="match status" value="1"/>
</dbReference>
<protein>
    <recommendedName>
        <fullName evidence="2">C2H2-type domain-containing protein</fullName>
    </recommendedName>
</protein>